<keyword evidence="3 9" id="KW-1003">Cell membrane</keyword>
<dbReference type="Proteomes" id="UP000276133">
    <property type="component" value="Unassembled WGS sequence"/>
</dbReference>
<gene>
    <name evidence="11" type="ORF">BpHYR1_008042</name>
</gene>
<keyword evidence="4" id="KW-0488">Methylation</keyword>
<keyword evidence="5 9" id="KW-0472">Membrane</keyword>
<keyword evidence="6 9" id="KW-0807">Transducer</keyword>
<dbReference type="InterPro" id="IPR015898">
    <property type="entry name" value="G-protein_gamma-like_dom"/>
</dbReference>
<dbReference type="InterPro" id="IPR001770">
    <property type="entry name" value="G-protein_gamma"/>
</dbReference>
<evidence type="ECO:0000256" key="8">
    <source>
        <dbReference type="ARBA" id="ARBA00023289"/>
    </source>
</evidence>
<protein>
    <recommendedName>
        <fullName evidence="9">Guanine nucleotide-binding protein subunit gamma</fullName>
    </recommendedName>
</protein>
<dbReference type="AlphaFoldDB" id="A0A3M7T377"/>
<dbReference type="Pfam" id="PF00631">
    <property type="entry name" value="G-gamma"/>
    <property type="match status" value="1"/>
</dbReference>
<keyword evidence="7 9" id="KW-0449">Lipoprotein</keyword>
<dbReference type="GO" id="GO:0007186">
    <property type="term" value="P:G protein-coupled receptor signaling pathway"/>
    <property type="evidence" value="ECO:0007669"/>
    <property type="project" value="InterPro"/>
</dbReference>
<evidence type="ECO:0000313" key="11">
    <source>
        <dbReference type="EMBL" id="RNA42405.1"/>
    </source>
</evidence>
<comment type="function">
    <text evidence="9">Guanine nucleotide-binding proteins (G proteins) are involved as a modulator or transducer in various transmembrane signaling systems. The beta and gamma chains are required for the GTPase activity, for replacement of GDP by GTP, and for G protein-effector interaction.</text>
</comment>
<evidence type="ECO:0000256" key="7">
    <source>
        <dbReference type="ARBA" id="ARBA00023288"/>
    </source>
</evidence>
<reference evidence="11 12" key="1">
    <citation type="journal article" date="2018" name="Sci. Rep.">
        <title>Genomic signatures of local adaptation to the degree of environmental predictability in rotifers.</title>
        <authorList>
            <person name="Franch-Gras L."/>
            <person name="Hahn C."/>
            <person name="Garcia-Roger E.M."/>
            <person name="Carmona M.J."/>
            <person name="Serra M."/>
            <person name="Gomez A."/>
        </authorList>
    </citation>
    <scope>NUCLEOTIDE SEQUENCE [LARGE SCALE GENOMIC DNA]</scope>
    <source>
        <strain evidence="11">HYR1</strain>
    </source>
</reference>
<dbReference type="STRING" id="10195.A0A3M7T377"/>
<comment type="subcellular location">
    <subcellularLocation>
        <location evidence="1 9">Cell membrane</location>
        <topology evidence="1 9">Lipid-anchor</topology>
        <orientation evidence="1 9">Cytoplasmic side</orientation>
    </subcellularLocation>
</comment>
<evidence type="ECO:0000256" key="2">
    <source>
        <dbReference type="ARBA" id="ARBA00007431"/>
    </source>
</evidence>
<evidence type="ECO:0000256" key="1">
    <source>
        <dbReference type="ARBA" id="ARBA00004342"/>
    </source>
</evidence>
<evidence type="ECO:0000259" key="10">
    <source>
        <dbReference type="PROSITE" id="PS50058"/>
    </source>
</evidence>
<evidence type="ECO:0000313" key="12">
    <source>
        <dbReference type="Proteomes" id="UP000276133"/>
    </source>
</evidence>
<evidence type="ECO:0000256" key="4">
    <source>
        <dbReference type="ARBA" id="ARBA00022481"/>
    </source>
</evidence>
<keyword evidence="8" id="KW-0636">Prenylation</keyword>
<dbReference type="SUPFAM" id="SSF48670">
    <property type="entry name" value="Transducin (heterotrimeric G protein), gamma chain"/>
    <property type="match status" value="1"/>
</dbReference>
<dbReference type="GO" id="GO:0031681">
    <property type="term" value="F:G-protein beta-subunit binding"/>
    <property type="evidence" value="ECO:0007669"/>
    <property type="project" value="InterPro"/>
</dbReference>
<evidence type="ECO:0000256" key="6">
    <source>
        <dbReference type="ARBA" id="ARBA00023224"/>
    </source>
</evidence>
<keyword evidence="12" id="KW-1185">Reference proteome</keyword>
<accession>A0A3M7T377</accession>
<comment type="similarity">
    <text evidence="2 9">Belongs to the G protein gamma family.</text>
</comment>
<dbReference type="GO" id="GO:0005834">
    <property type="term" value="C:heterotrimeric G-protein complex"/>
    <property type="evidence" value="ECO:0007669"/>
    <property type="project" value="InterPro"/>
</dbReference>
<dbReference type="InterPro" id="IPR036284">
    <property type="entry name" value="GGL_sf"/>
</dbReference>
<sequence>MSNQAANLLNLRKTVQQFRREAAIDRKKVSFVCKELINYCETNKKNDVLVHGFKSQKQNPFREETGCTFF</sequence>
<dbReference type="EMBL" id="REGN01000367">
    <property type="protein sequence ID" value="RNA42405.1"/>
    <property type="molecule type" value="Genomic_DNA"/>
</dbReference>
<dbReference type="SMART" id="SM01224">
    <property type="entry name" value="G_gamma"/>
    <property type="match status" value="1"/>
</dbReference>
<organism evidence="11 12">
    <name type="scientific">Brachionus plicatilis</name>
    <name type="common">Marine rotifer</name>
    <name type="synonym">Brachionus muelleri</name>
    <dbReference type="NCBI Taxonomy" id="10195"/>
    <lineage>
        <taxon>Eukaryota</taxon>
        <taxon>Metazoa</taxon>
        <taxon>Spiralia</taxon>
        <taxon>Gnathifera</taxon>
        <taxon>Rotifera</taxon>
        <taxon>Eurotatoria</taxon>
        <taxon>Monogononta</taxon>
        <taxon>Pseudotrocha</taxon>
        <taxon>Ploima</taxon>
        <taxon>Brachionidae</taxon>
        <taxon>Brachionus</taxon>
    </lineage>
</organism>
<evidence type="ECO:0000256" key="5">
    <source>
        <dbReference type="ARBA" id="ARBA00023136"/>
    </source>
</evidence>
<dbReference type="OrthoDB" id="6264244at2759"/>
<comment type="caution">
    <text evidence="11">The sequence shown here is derived from an EMBL/GenBank/DDBJ whole genome shotgun (WGS) entry which is preliminary data.</text>
</comment>
<name>A0A3M7T377_BRAPC</name>
<dbReference type="FunFam" id="4.10.260.10:FF:000001">
    <property type="entry name" value="Guanine nucleotide-binding protein subunit gamma"/>
    <property type="match status" value="1"/>
</dbReference>
<proteinExistence type="inferred from homology"/>
<dbReference type="SMART" id="SM00224">
    <property type="entry name" value="GGL"/>
    <property type="match status" value="1"/>
</dbReference>
<comment type="subunit">
    <text evidence="9">G proteins are composed of 3 units; alpha, beta and gamma.</text>
</comment>
<feature type="domain" description="G protein gamma" evidence="10">
    <location>
        <begin position="4"/>
        <end position="70"/>
    </location>
</feature>
<dbReference type="Gene3D" id="4.10.260.10">
    <property type="entry name" value="Transducin (heterotrimeric G protein), gamma chain"/>
    <property type="match status" value="1"/>
</dbReference>
<evidence type="ECO:0000256" key="9">
    <source>
        <dbReference type="RuleBase" id="RU004973"/>
    </source>
</evidence>
<dbReference type="PROSITE" id="PS50058">
    <property type="entry name" value="G_PROTEIN_GAMMA"/>
    <property type="match status" value="1"/>
</dbReference>
<evidence type="ECO:0000256" key="3">
    <source>
        <dbReference type="ARBA" id="ARBA00022475"/>
    </source>
</evidence>
<dbReference type="CDD" id="cd00068">
    <property type="entry name" value="GGL"/>
    <property type="match status" value="1"/>
</dbReference>
<dbReference type="PRINTS" id="PR00321">
    <property type="entry name" value="GPROTEING"/>
</dbReference>
<dbReference type="PANTHER" id="PTHR13809">
    <property type="entry name" value="GUANINE NUCLEOTIDE-BINDING PROTEIN GAMMA SUBUNIT"/>
    <property type="match status" value="1"/>
</dbReference>